<accession>A0A0G0W2L6</accession>
<sequence>MLTSLFFFFLFTVTSGLYQANGATCTPGECPSGWYVCDSAPYASPPQTDDTCCYENGCPSSECEDVNKCCWYGESNACTYATSGVCPSSNTETSNCWATTRSECLADGCCWVGLKCVTKKPSSCPASKVNFECSIDPDDKCSPCSGNTEESCTDTAPDAASLINPADGAELFGNTTVLLDWGTPAGWGENCAGAESNIYRVFVDSGAGFVQQGGDIYEPTTELLFSLDTMAAKNYKWYVVTDNGVKTNTSATRSFSSNPSLNLTINVQEISMSSSFCPASALRSLAGVSITVSVSGVTETYSVVSGTDGSVKIPVKYATATPAQMTICSTYSEGMCQSYGLRCADLVRYDAPQNCVTVPQTTVATTQSTTLQLSKIKKDPWVAVVDGDAYAKSFTNPGPCSTETQVLGGFYGGMLNLNKLSLGSNIYALSVGNSSFPGDISEGTGGGYAKNIGVAQDEAEEIKIPENAKSMTNLGGYIRPDVYKMSITDFNNSSGLYYFLRSGIIEVSNAGSMSAIYAGVKCYPGDINYRPGSLDVCIGITKTTRIVGCTLSSCFVYNGNISPRVGFIYVQGNPSQTLIIDSPIRGIGAVGMTTEPGTVVILTKARVKIDASLATPLASYTVDSPPQVEAVIISSSGIEVGSNYTEATPDNPVVFYGSLISTKPGASPGKGIQILRDLGLDNNTYPAVVVNYPLDMLDRVSKSIKFNSKWGKETGLEVFDVKYEFDDVTETVD</sequence>
<keyword evidence="1" id="KW-0732">Signal</keyword>
<protein>
    <submittedName>
        <fullName evidence="2">Uncharacterized protein</fullName>
    </submittedName>
</protein>
<dbReference type="AlphaFoldDB" id="A0A0G0W2L6"/>
<gene>
    <name evidence="2" type="ORF">UU59_C0011G0013</name>
</gene>
<name>A0A0G0W2L6_UNCKA</name>
<feature type="signal peptide" evidence="1">
    <location>
        <begin position="1"/>
        <end position="20"/>
    </location>
</feature>
<proteinExistence type="predicted"/>
<feature type="chain" id="PRO_5002535058" evidence="1">
    <location>
        <begin position="21"/>
        <end position="733"/>
    </location>
</feature>
<dbReference type="EMBL" id="LCBF01000011">
    <property type="protein sequence ID" value="KKS07185.1"/>
    <property type="molecule type" value="Genomic_DNA"/>
</dbReference>
<evidence type="ECO:0000313" key="3">
    <source>
        <dbReference type="Proteomes" id="UP000034544"/>
    </source>
</evidence>
<comment type="caution">
    <text evidence="2">The sequence shown here is derived from an EMBL/GenBank/DDBJ whole genome shotgun (WGS) entry which is preliminary data.</text>
</comment>
<evidence type="ECO:0000313" key="2">
    <source>
        <dbReference type="EMBL" id="KKS07185.1"/>
    </source>
</evidence>
<dbReference type="Proteomes" id="UP000034544">
    <property type="component" value="Unassembled WGS sequence"/>
</dbReference>
<evidence type="ECO:0000256" key="1">
    <source>
        <dbReference type="SAM" id="SignalP"/>
    </source>
</evidence>
<reference evidence="2 3" key="1">
    <citation type="journal article" date="2015" name="Nature">
        <title>rRNA introns, odd ribosomes, and small enigmatic genomes across a large radiation of phyla.</title>
        <authorList>
            <person name="Brown C.T."/>
            <person name="Hug L.A."/>
            <person name="Thomas B.C."/>
            <person name="Sharon I."/>
            <person name="Castelle C.J."/>
            <person name="Singh A."/>
            <person name="Wilkins M.J."/>
            <person name="Williams K.H."/>
            <person name="Banfield J.F."/>
        </authorList>
    </citation>
    <scope>NUCLEOTIDE SEQUENCE [LARGE SCALE GENOMIC DNA]</scope>
</reference>
<organism evidence="2 3">
    <name type="scientific">candidate division WWE3 bacterium GW2011_GWE1_41_27</name>
    <dbReference type="NCBI Taxonomy" id="1619131"/>
    <lineage>
        <taxon>Bacteria</taxon>
        <taxon>Katanobacteria</taxon>
    </lineage>
</organism>